<dbReference type="RefSeq" id="WP_210980102.1">
    <property type="nucleotide sequence ID" value="NZ_CP108125.1"/>
</dbReference>
<dbReference type="Proteomes" id="UP001622690">
    <property type="component" value="Chromosome"/>
</dbReference>
<gene>
    <name evidence="1" type="ORF">OHU27_00270</name>
</gene>
<evidence type="ECO:0000313" key="1">
    <source>
        <dbReference type="EMBL" id="WTO80942.1"/>
    </source>
</evidence>
<organism evidence="1 2">
    <name type="scientific">Streptomyces nigra</name>
    <dbReference type="NCBI Taxonomy" id="1827580"/>
    <lineage>
        <taxon>Bacteria</taxon>
        <taxon>Bacillati</taxon>
        <taxon>Actinomycetota</taxon>
        <taxon>Actinomycetes</taxon>
        <taxon>Kitasatosporales</taxon>
        <taxon>Streptomycetaceae</taxon>
        <taxon>Streptomyces</taxon>
    </lineage>
</organism>
<protein>
    <recommendedName>
        <fullName evidence="3">DUF3806 domain-containing protein</fullName>
    </recommendedName>
</protein>
<dbReference type="EMBL" id="CP108125">
    <property type="protein sequence ID" value="WTO80942.1"/>
    <property type="molecule type" value="Genomic_DNA"/>
</dbReference>
<evidence type="ECO:0000313" key="2">
    <source>
        <dbReference type="Proteomes" id="UP001622690"/>
    </source>
</evidence>
<evidence type="ECO:0008006" key="3">
    <source>
        <dbReference type="Google" id="ProtNLM"/>
    </source>
</evidence>
<name>A0ABZ1IPF7_9ACTN</name>
<reference evidence="1 2" key="1">
    <citation type="submission" date="2022-10" db="EMBL/GenBank/DDBJ databases">
        <title>The complete genomes of actinobacterial strains from the NBC collection.</title>
        <authorList>
            <person name="Joergensen T.S."/>
            <person name="Alvarez Arevalo M."/>
            <person name="Sterndorff E.B."/>
            <person name="Faurdal D."/>
            <person name="Vuksanovic O."/>
            <person name="Mourched A.-S."/>
            <person name="Charusanti P."/>
            <person name="Shaw S."/>
            <person name="Blin K."/>
            <person name="Weber T."/>
        </authorList>
    </citation>
    <scope>NUCLEOTIDE SEQUENCE [LARGE SCALE GENOMIC DNA]</scope>
    <source>
        <strain evidence="1 2">NBC_00206</strain>
    </source>
</reference>
<accession>A0ABZ1IPF7</accession>
<proteinExistence type="predicted"/>
<sequence>MRLSLKYPPAAASGPKFAADIVVAAREVSQVDLDYSVASLAQVDEVIEGIRGDGPPVDAVAETLFGFGAYVGEVLVRHTDAQWVDFDDSARQLFGHAFGVATSTGQLWNPLGKAFARYVNGAEDSLYYFCHTVINQP</sequence>
<keyword evidence="2" id="KW-1185">Reference proteome</keyword>